<dbReference type="GO" id="GO:0004674">
    <property type="term" value="F:protein serine/threonine kinase activity"/>
    <property type="evidence" value="ECO:0007669"/>
    <property type="project" value="UniProtKB-KW"/>
</dbReference>
<dbReference type="InterPro" id="IPR000719">
    <property type="entry name" value="Prot_kinase_dom"/>
</dbReference>
<dbReference type="AlphaFoldDB" id="A0A9P6HC70"/>
<keyword evidence="4 8" id="KW-0418">Kinase</keyword>
<keyword evidence="9" id="KW-1185">Reference proteome</keyword>
<dbReference type="GO" id="GO:0005634">
    <property type="term" value="C:nucleus"/>
    <property type="evidence" value="ECO:0007669"/>
    <property type="project" value="TreeGrafter"/>
</dbReference>
<name>A0A9P6HC70_9AGAM</name>
<organism evidence="8 9">
    <name type="scientific">Thelephora terrestris</name>
    <dbReference type="NCBI Taxonomy" id="56493"/>
    <lineage>
        <taxon>Eukaryota</taxon>
        <taxon>Fungi</taxon>
        <taxon>Dikarya</taxon>
        <taxon>Basidiomycota</taxon>
        <taxon>Agaricomycotina</taxon>
        <taxon>Agaricomycetes</taxon>
        <taxon>Thelephorales</taxon>
        <taxon>Thelephoraceae</taxon>
        <taxon>Thelephora</taxon>
    </lineage>
</organism>
<dbReference type="Gene3D" id="3.30.200.20">
    <property type="entry name" value="Phosphorylase Kinase, domain 1"/>
    <property type="match status" value="1"/>
</dbReference>
<evidence type="ECO:0000256" key="6">
    <source>
        <dbReference type="SAM" id="MobiDB-lite"/>
    </source>
</evidence>
<keyword evidence="2" id="KW-0808">Transferase</keyword>
<dbReference type="GO" id="GO:0043484">
    <property type="term" value="P:regulation of RNA splicing"/>
    <property type="evidence" value="ECO:0007669"/>
    <property type="project" value="TreeGrafter"/>
</dbReference>
<dbReference type="InterPro" id="IPR051175">
    <property type="entry name" value="CLK_kinases"/>
</dbReference>
<dbReference type="PROSITE" id="PS50011">
    <property type="entry name" value="PROTEIN_KINASE_DOM"/>
    <property type="match status" value="1"/>
</dbReference>
<dbReference type="Gene3D" id="1.10.510.10">
    <property type="entry name" value="Transferase(Phosphotransferase) domain 1"/>
    <property type="match status" value="1"/>
</dbReference>
<evidence type="ECO:0000256" key="5">
    <source>
        <dbReference type="ARBA" id="ARBA00022840"/>
    </source>
</evidence>
<dbReference type="EMBL" id="WIUZ02000009">
    <property type="protein sequence ID" value="KAF9783967.1"/>
    <property type="molecule type" value="Genomic_DNA"/>
</dbReference>
<protein>
    <submittedName>
        <fullName evidence="8">Kinase-like domain-containing protein</fullName>
    </submittedName>
</protein>
<dbReference type="InterPro" id="IPR011009">
    <property type="entry name" value="Kinase-like_dom_sf"/>
</dbReference>
<evidence type="ECO:0000256" key="4">
    <source>
        <dbReference type="ARBA" id="ARBA00022777"/>
    </source>
</evidence>
<evidence type="ECO:0000313" key="8">
    <source>
        <dbReference type="EMBL" id="KAF9783967.1"/>
    </source>
</evidence>
<dbReference type="Proteomes" id="UP000736335">
    <property type="component" value="Unassembled WGS sequence"/>
</dbReference>
<dbReference type="GO" id="GO:0005524">
    <property type="term" value="F:ATP binding"/>
    <property type="evidence" value="ECO:0007669"/>
    <property type="project" value="UniProtKB-KW"/>
</dbReference>
<accession>A0A9P6HC70</accession>
<dbReference type="Pfam" id="PF00069">
    <property type="entry name" value="Pkinase"/>
    <property type="match status" value="2"/>
</dbReference>
<dbReference type="PANTHER" id="PTHR45646">
    <property type="entry name" value="SERINE/THREONINE-PROTEIN KINASE DOA-RELATED"/>
    <property type="match status" value="1"/>
</dbReference>
<dbReference type="SUPFAM" id="SSF56112">
    <property type="entry name" value="Protein kinase-like (PK-like)"/>
    <property type="match status" value="1"/>
</dbReference>
<feature type="region of interest" description="Disordered" evidence="6">
    <location>
        <begin position="29"/>
        <end position="50"/>
    </location>
</feature>
<gene>
    <name evidence="8" type="ORF">BJ322DRAFT_1007819</name>
</gene>
<dbReference type="SMART" id="SM00220">
    <property type="entry name" value="S_TKc"/>
    <property type="match status" value="1"/>
</dbReference>
<dbReference type="OrthoDB" id="5979581at2759"/>
<evidence type="ECO:0000313" key="9">
    <source>
        <dbReference type="Proteomes" id="UP000736335"/>
    </source>
</evidence>
<keyword evidence="1" id="KW-0723">Serine/threonine-protein kinase</keyword>
<comment type="caution">
    <text evidence="8">The sequence shown here is derived from an EMBL/GenBank/DDBJ whole genome shotgun (WGS) entry which is preliminary data.</text>
</comment>
<keyword evidence="3" id="KW-0547">Nucleotide-binding</keyword>
<sequence>MSPSASPPPTPSEIPVFVRRYFSRIFSRHRSSIKQRPPPQAASEKLAKPSFQEELKTIDPKALAEAMGGDRPPEEPLLSSFQEGFGYFTTVAAGRSLNQYRFVRKLGWASTSSVWLALDPSAATRTYVAIKILTSQATARIALAKAPEYDVFRKIETADPKHPGFNHCLTLRRCFTAKSPAGTHLCFVTDALSLSLATLRPPGQNRFDLPIAKRIIKQVLLALDYLHRECKYIHTDLKSENILVTIPDTTRIDEFIKSNSVYIYGPPLPMESLPAPLVFSRSQPLPYLDLGGSLEDISVRVVDYSEATAIDEPRRSHLSQPSVLRAPEVTLKYPWTSAIDIWTVGCLLFELLTERPLFSQDTEDYSHDLHLQYITECLGPFPPEFLQECEDRDKYFDENGTLLRKNDESEPASLEGILLSLKAVDENDVPGTVAFIKKCLTLDPKLRPSAQELLEDDWLL</sequence>
<dbReference type="PANTHER" id="PTHR45646:SF11">
    <property type="entry name" value="SERINE_THREONINE-PROTEIN KINASE DOA"/>
    <property type="match status" value="1"/>
</dbReference>
<evidence type="ECO:0000259" key="7">
    <source>
        <dbReference type="PROSITE" id="PS50011"/>
    </source>
</evidence>
<reference evidence="8" key="2">
    <citation type="submission" date="2020-11" db="EMBL/GenBank/DDBJ databases">
        <authorList>
            <consortium name="DOE Joint Genome Institute"/>
            <person name="Kuo A."/>
            <person name="Miyauchi S."/>
            <person name="Kiss E."/>
            <person name="Drula E."/>
            <person name="Kohler A."/>
            <person name="Sanchez-Garcia M."/>
            <person name="Andreopoulos B."/>
            <person name="Barry K.W."/>
            <person name="Bonito G."/>
            <person name="Buee M."/>
            <person name="Carver A."/>
            <person name="Chen C."/>
            <person name="Cichocki N."/>
            <person name="Clum A."/>
            <person name="Culley D."/>
            <person name="Crous P.W."/>
            <person name="Fauchery L."/>
            <person name="Girlanda M."/>
            <person name="Hayes R."/>
            <person name="Keri Z."/>
            <person name="Labutti K."/>
            <person name="Lipzen A."/>
            <person name="Lombard V."/>
            <person name="Magnuson J."/>
            <person name="Maillard F."/>
            <person name="Morin E."/>
            <person name="Murat C."/>
            <person name="Nolan M."/>
            <person name="Ohm R."/>
            <person name="Pangilinan J."/>
            <person name="Pereira M."/>
            <person name="Perotto S."/>
            <person name="Peter M."/>
            <person name="Riley R."/>
            <person name="Sitrit Y."/>
            <person name="Stielow B."/>
            <person name="Szollosi G."/>
            <person name="Zifcakova L."/>
            <person name="Stursova M."/>
            <person name="Spatafora J.W."/>
            <person name="Tedersoo L."/>
            <person name="Vaario L.-M."/>
            <person name="Yamada A."/>
            <person name="Yan M."/>
            <person name="Wang P."/>
            <person name="Xu J."/>
            <person name="Bruns T."/>
            <person name="Baldrian P."/>
            <person name="Vilgalys R."/>
            <person name="Henrissat B."/>
            <person name="Grigoriev I.V."/>
            <person name="Hibbett D."/>
            <person name="Nagy L.G."/>
            <person name="Martin F.M."/>
        </authorList>
    </citation>
    <scope>NUCLEOTIDE SEQUENCE</scope>
    <source>
        <strain evidence="8">UH-Tt-Lm1</strain>
    </source>
</reference>
<dbReference type="PROSITE" id="PS00108">
    <property type="entry name" value="PROTEIN_KINASE_ST"/>
    <property type="match status" value="1"/>
</dbReference>
<feature type="domain" description="Protein kinase" evidence="7">
    <location>
        <begin position="100"/>
        <end position="459"/>
    </location>
</feature>
<proteinExistence type="predicted"/>
<keyword evidence="5" id="KW-0067">ATP-binding</keyword>
<dbReference type="InterPro" id="IPR008271">
    <property type="entry name" value="Ser/Thr_kinase_AS"/>
</dbReference>
<evidence type="ECO:0000256" key="2">
    <source>
        <dbReference type="ARBA" id="ARBA00022679"/>
    </source>
</evidence>
<evidence type="ECO:0000256" key="3">
    <source>
        <dbReference type="ARBA" id="ARBA00022741"/>
    </source>
</evidence>
<evidence type="ECO:0000256" key="1">
    <source>
        <dbReference type="ARBA" id="ARBA00022527"/>
    </source>
</evidence>
<reference evidence="8" key="1">
    <citation type="journal article" date="2020" name="Nat. Commun.">
        <title>Large-scale genome sequencing of mycorrhizal fungi provides insights into the early evolution of symbiotic traits.</title>
        <authorList>
            <person name="Miyauchi S."/>
            <person name="Kiss E."/>
            <person name="Kuo A."/>
            <person name="Drula E."/>
            <person name="Kohler A."/>
            <person name="Sanchez-Garcia M."/>
            <person name="Morin E."/>
            <person name="Andreopoulos B."/>
            <person name="Barry K.W."/>
            <person name="Bonito G."/>
            <person name="Buee M."/>
            <person name="Carver A."/>
            <person name="Chen C."/>
            <person name="Cichocki N."/>
            <person name="Clum A."/>
            <person name="Culley D."/>
            <person name="Crous P.W."/>
            <person name="Fauchery L."/>
            <person name="Girlanda M."/>
            <person name="Hayes R.D."/>
            <person name="Keri Z."/>
            <person name="LaButti K."/>
            <person name="Lipzen A."/>
            <person name="Lombard V."/>
            <person name="Magnuson J."/>
            <person name="Maillard F."/>
            <person name="Murat C."/>
            <person name="Nolan M."/>
            <person name="Ohm R.A."/>
            <person name="Pangilinan J."/>
            <person name="Pereira M.F."/>
            <person name="Perotto S."/>
            <person name="Peter M."/>
            <person name="Pfister S."/>
            <person name="Riley R."/>
            <person name="Sitrit Y."/>
            <person name="Stielow J.B."/>
            <person name="Szollosi G."/>
            <person name="Zifcakova L."/>
            <person name="Stursova M."/>
            <person name="Spatafora J.W."/>
            <person name="Tedersoo L."/>
            <person name="Vaario L.M."/>
            <person name="Yamada A."/>
            <person name="Yan M."/>
            <person name="Wang P."/>
            <person name="Xu J."/>
            <person name="Bruns T."/>
            <person name="Baldrian P."/>
            <person name="Vilgalys R."/>
            <person name="Dunand C."/>
            <person name="Henrissat B."/>
            <person name="Grigoriev I.V."/>
            <person name="Hibbett D."/>
            <person name="Nagy L.G."/>
            <person name="Martin F.M."/>
        </authorList>
    </citation>
    <scope>NUCLEOTIDE SEQUENCE</scope>
    <source>
        <strain evidence="8">UH-Tt-Lm1</strain>
    </source>
</reference>